<feature type="transmembrane region" description="Helical" evidence="6">
    <location>
        <begin position="284"/>
        <end position="304"/>
    </location>
</feature>
<feature type="transmembrane region" description="Helical" evidence="6">
    <location>
        <begin position="6"/>
        <end position="28"/>
    </location>
</feature>
<reference evidence="9" key="1">
    <citation type="submission" date="2016-11" db="EMBL/GenBank/DDBJ databases">
        <authorList>
            <person name="Varghese N."/>
            <person name="Submissions S."/>
        </authorList>
    </citation>
    <scope>NUCLEOTIDE SEQUENCE [LARGE SCALE GENOMIC DNA]</scope>
    <source>
        <strain evidence="9">DSM 10349</strain>
    </source>
</reference>
<feature type="transmembrane region" description="Helical" evidence="6">
    <location>
        <begin position="102"/>
        <end position="124"/>
    </location>
</feature>
<feature type="transmembrane region" description="Helical" evidence="6">
    <location>
        <begin position="246"/>
        <end position="264"/>
    </location>
</feature>
<evidence type="ECO:0000256" key="2">
    <source>
        <dbReference type="ARBA" id="ARBA00022475"/>
    </source>
</evidence>
<dbReference type="GO" id="GO:0044341">
    <property type="term" value="P:sodium-dependent phosphate transport"/>
    <property type="evidence" value="ECO:0007669"/>
    <property type="project" value="InterPro"/>
</dbReference>
<feature type="transmembrane region" description="Helical" evidence="6">
    <location>
        <begin position="49"/>
        <end position="82"/>
    </location>
</feature>
<feature type="domain" description="PhoU" evidence="7">
    <location>
        <begin position="343"/>
        <end position="422"/>
    </location>
</feature>
<dbReference type="InterPro" id="IPR038078">
    <property type="entry name" value="PhoU-like_sf"/>
</dbReference>
<dbReference type="Proteomes" id="UP000183997">
    <property type="component" value="Unassembled WGS sequence"/>
</dbReference>
<evidence type="ECO:0000256" key="1">
    <source>
        <dbReference type="ARBA" id="ARBA00004651"/>
    </source>
</evidence>
<dbReference type="EMBL" id="FRAR01000021">
    <property type="protein sequence ID" value="SHK71582.1"/>
    <property type="molecule type" value="Genomic_DNA"/>
</dbReference>
<evidence type="ECO:0000256" key="3">
    <source>
        <dbReference type="ARBA" id="ARBA00022692"/>
    </source>
</evidence>
<dbReference type="Pfam" id="PF02690">
    <property type="entry name" value="Na_Pi_cotrans"/>
    <property type="match status" value="2"/>
</dbReference>
<dbReference type="NCBIfam" id="NF037997">
    <property type="entry name" value="Na_Pi_symport"/>
    <property type="match status" value="1"/>
</dbReference>
<keyword evidence="2" id="KW-1003">Cell membrane</keyword>
<keyword evidence="3 6" id="KW-0812">Transmembrane</keyword>
<dbReference type="PANTHER" id="PTHR10010">
    <property type="entry name" value="SOLUTE CARRIER FAMILY 34 SODIUM PHOSPHATE , MEMBER 2-RELATED"/>
    <property type="match status" value="1"/>
</dbReference>
<organism evidence="8 9">
    <name type="scientific">Desulforamulus aeronauticus DSM 10349</name>
    <dbReference type="NCBI Taxonomy" id="1121421"/>
    <lineage>
        <taxon>Bacteria</taxon>
        <taxon>Bacillati</taxon>
        <taxon>Bacillota</taxon>
        <taxon>Clostridia</taxon>
        <taxon>Eubacteriales</taxon>
        <taxon>Peptococcaceae</taxon>
        <taxon>Desulforamulus</taxon>
    </lineage>
</organism>
<dbReference type="GO" id="GO:0005436">
    <property type="term" value="F:sodium:phosphate symporter activity"/>
    <property type="evidence" value="ECO:0007669"/>
    <property type="project" value="InterPro"/>
</dbReference>
<gene>
    <name evidence="8" type="ORF">SAMN02745123_02886</name>
</gene>
<protein>
    <submittedName>
        <fullName evidence="8">Phosphate:Na+ symporter</fullName>
    </submittedName>
</protein>
<feature type="transmembrane region" description="Helical" evidence="6">
    <location>
        <begin position="133"/>
        <end position="151"/>
    </location>
</feature>
<evidence type="ECO:0000256" key="5">
    <source>
        <dbReference type="ARBA" id="ARBA00023136"/>
    </source>
</evidence>
<dbReference type="GO" id="GO:0005886">
    <property type="term" value="C:plasma membrane"/>
    <property type="evidence" value="ECO:0007669"/>
    <property type="project" value="UniProtKB-SubCell"/>
</dbReference>
<dbReference type="Pfam" id="PF01895">
    <property type="entry name" value="PhoU"/>
    <property type="match status" value="1"/>
</dbReference>
<keyword evidence="4 6" id="KW-1133">Transmembrane helix</keyword>
<feature type="transmembrane region" description="Helical" evidence="6">
    <location>
        <begin position="178"/>
        <end position="201"/>
    </location>
</feature>
<dbReference type="AlphaFoldDB" id="A0A1M6UQR7"/>
<evidence type="ECO:0000256" key="6">
    <source>
        <dbReference type="SAM" id="Phobius"/>
    </source>
</evidence>
<comment type="subcellular location">
    <subcellularLocation>
        <location evidence="1">Cell membrane</location>
        <topology evidence="1">Multi-pass membrane protein</topology>
    </subcellularLocation>
</comment>
<evidence type="ECO:0000313" key="8">
    <source>
        <dbReference type="EMBL" id="SHK71582.1"/>
    </source>
</evidence>
<keyword evidence="9" id="KW-1185">Reference proteome</keyword>
<dbReference type="InterPro" id="IPR003841">
    <property type="entry name" value="Na/Pi_transpt"/>
</dbReference>
<proteinExistence type="predicted"/>
<dbReference type="InterPro" id="IPR004633">
    <property type="entry name" value="NaPi_cotrn-rel/YqeW-like"/>
</dbReference>
<dbReference type="RefSeq" id="WP_338011626.1">
    <property type="nucleotide sequence ID" value="NZ_FRAR01000021.1"/>
</dbReference>
<keyword evidence="5 6" id="KW-0472">Membrane</keyword>
<accession>A0A1M6UQR7</accession>
<dbReference type="Gene3D" id="1.20.58.220">
    <property type="entry name" value="Phosphate transport system protein phou homolog 2, domain 2"/>
    <property type="match status" value="1"/>
</dbReference>
<evidence type="ECO:0000259" key="7">
    <source>
        <dbReference type="Pfam" id="PF01895"/>
    </source>
</evidence>
<evidence type="ECO:0000313" key="9">
    <source>
        <dbReference type="Proteomes" id="UP000183997"/>
    </source>
</evidence>
<evidence type="ECO:0000256" key="4">
    <source>
        <dbReference type="ARBA" id="ARBA00022989"/>
    </source>
</evidence>
<dbReference type="PANTHER" id="PTHR10010:SF46">
    <property type="entry name" value="SODIUM-DEPENDENT PHOSPHATE TRANSPORT PROTEIN 2B"/>
    <property type="match status" value="1"/>
</dbReference>
<dbReference type="NCBIfam" id="TIGR00704">
    <property type="entry name" value="NaPi_cotrn_rel"/>
    <property type="match status" value="1"/>
</dbReference>
<sequence>MNWYQAAFSMIGGVGLLLYGMSLMKDNLQKVAGKKLREILIILTKNRLVGLGLGMLFTLLFQSSTATTVLLIGLTSASIITLRETLAVLLGSDIGSTITAQLIALKATEISLPVIFIATFALLFSKTHRKKRLSLAIMGFGLLFLGLKIMSDTMAPLKSNPSVGLILTKLSAYPALEMAVAAIFTFLVSSSAATIGIIMLLTMQQMITLEQAIFMLLGANIGTTFTPLLSSIGSSRESQRVAWAHFLFKTTGVLLFLPFVNQVASLMKTLAASPGFQVANTHTFFNVTIAFLYLPFIHYFATFLEKWIKDKKADNVFSPKYLDEHLLNSPELAIGMSLKETIQISDLVTEMVRPIYSLFDYYNQDKVDRILEREDKVDLLSLATNNYLTQLLRHPLTRDEFNRSMALVNIVREYEFIGDVIERNILGKAENMNIRNLDFSPSGQQEIKLIHDKTMEILLMVNTSFATNNAALGAKALNLQEELTDLHFRLKMSHIARMRSGGTESEKTSFIHIDLLNCYLQISEHLKNIVLLSAPLSHHPEGSEFPGNREIPQIIETQKLPL</sequence>
<name>A0A1M6UQR7_9FIRM</name>
<dbReference type="InterPro" id="IPR026022">
    <property type="entry name" value="PhoU_dom"/>
</dbReference>
<dbReference type="SUPFAM" id="SSF109755">
    <property type="entry name" value="PhoU-like"/>
    <property type="match status" value="1"/>
</dbReference>